<dbReference type="InterPro" id="IPR019734">
    <property type="entry name" value="TPR_rpt"/>
</dbReference>
<accession>A0A1I6AB88</accession>
<dbReference type="STRING" id="1227077.SAMN04515668_3505"/>
<dbReference type="Pfam" id="PF13432">
    <property type="entry name" value="TPR_16"/>
    <property type="match status" value="1"/>
</dbReference>
<dbReference type="Gene3D" id="1.25.40.10">
    <property type="entry name" value="Tetratricopeptide repeat domain"/>
    <property type="match status" value="3"/>
</dbReference>
<dbReference type="InterPro" id="IPR037919">
    <property type="entry name" value="OGT"/>
</dbReference>
<dbReference type="PANTHER" id="PTHR44366:SF1">
    <property type="entry name" value="UDP-N-ACETYLGLUCOSAMINE--PEPTIDE N-ACETYLGLUCOSAMINYLTRANSFERASE 110 KDA SUBUNIT"/>
    <property type="match status" value="1"/>
</dbReference>
<dbReference type="SUPFAM" id="SSF48452">
    <property type="entry name" value="TPR-like"/>
    <property type="match status" value="1"/>
</dbReference>
<dbReference type="Proteomes" id="UP000199029">
    <property type="component" value="Unassembled WGS sequence"/>
</dbReference>
<proteinExistence type="predicted"/>
<dbReference type="AlphaFoldDB" id="A0A1I6AB88"/>
<dbReference type="SMART" id="SM00028">
    <property type="entry name" value="TPR"/>
    <property type="match status" value="4"/>
</dbReference>
<dbReference type="InterPro" id="IPR011990">
    <property type="entry name" value="TPR-like_helical_dom_sf"/>
</dbReference>
<evidence type="ECO:0000313" key="3">
    <source>
        <dbReference type="Proteomes" id="UP000199029"/>
    </source>
</evidence>
<reference evidence="3" key="1">
    <citation type="submission" date="2016-10" db="EMBL/GenBank/DDBJ databases">
        <authorList>
            <person name="Varghese N."/>
            <person name="Submissions S."/>
        </authorList>
    </citation>
    <scope>NUCLEOTIDE SEQUENCE [LARGE SCALE GENOMIC DNA]</scope>
    <source>
        <strain evidence="3">OR362-8,ATCC BAA-1266,JCM 13504</strain>
    </source>
</reference>
<evidence type="ECO:0000256" key="1">
    <source>
        <dbReference type="SAM" id="Phobius"/>
    </source>
</evidence>
<feature type="transmembrane region" description="Helical" evidence="1">
    <location>
        <begin position="38"/>
        <end position="57"/>
    </location>
</feature>
<dbReference type="PANTHER" id="PTHR44366">
    <property type="entry name" value="UDP-N-ACETYLGLUCOSAMINE--PEPTIDE N-ACETYLGLUCOSAMINYLTRANSFERASE 110 KDA SUBUNIT"/>
    <property type="match status" value="1"/>
</dbReference>
<evidence type="ECO:0000313" key="2">
    <source>
        <dbReference type="EMBL" id="SFQ65961.1"/>
    </source>
</evidence>
<keyword evidence="1" id="KW-1133">Transmembrane helix</keyword>
<keyword evidence="3" id="KW-1185">Reference proteome</keyword>
<dbReference type="GO" id="GO:0006493">
    <property type="term" value="P:protein O-linked glycosylation"/>
    <property type="evidence" value="ECO:0007669"/>
    <property type="project" value="InterPro"/>
</dbReference>
<gene>
    <name evidence="2" type="ORF">SAMN04515668_3505</name>
</gene>
<sequence>MAACAVKPQRELTAAFFRIFHLQVSYSISLGLAALKKYLYPSLLLVFGLLAVAIYVFKKPAPRMPGLKERHSDLSVGKEWLNTKAAIQDLLARLRTDPNDQKSRLLLAQAYMQEARVTGDHPYYDGAAMQLVEEVLKAEPENFEALCCKASLSLTQHHFAQGLGLAQKAQKLNPRSGFVYGLLTDANVEMGHYDEAIRMADKMNQVRPDLAAYARVSYLREIHGDVPGAIEAMDYAVKAGVIGLEQTEWTRVALGHLYEVSGDTARARNNFLMAIAARPGYAYALAGLGRMAAAKKDYATAIKNYQQARAMVQDYAFTDELTDLYRLNGQPVEAEKMARESIAMLAGAAKEADENEQMGHYADRELAYAYLKTNELDKALEHAKIEYERRPDNIDVNETMAWVLYKRGDYAGAHKYMQVARRTGSKNPVLLCRAGLIMTKVGKDAEGQRLIENSLKTAPYLNPEVEAEGKALLASR</sequence>
<keyword evidence="1" id="KW-0472">Membrane</keyword>
<dbReference type="EMBL" id="FOXS01000005">
    <property type="protein sequence ID" value="SFQ65961.1"/>
    <property type="molecule type" value="Genomic_DNA"/>
</dbReference>
<name>A0A1I6AB88_HYMAR</name>
<protein>
    <submittedName>
        <fullName evidence="2">Uncharacterized protein</fullName>
    </submittedName>
</protein>
<dbReference type="GO" id="GO:0097363">
    <property type="term" value="F:protein O-acetylglucosaminyltransferase activity"/>
    <property type="evidence" value="ECO:0007669"/>
    <property type="project" value="TreeGrafter"/>
</dbReference>
<keyword evidence="1" id="KW-0812">Transmembrane</keyword>
<organism evidence="2 3">
    <name type="scientific">Hymenobacter arizonensis</name>
    <name type="common">Siccationidurans arizonensis</name>
    <dbReference type="NCBI Taxonomy" id="1227077"/>
    <lineage>
        <taxon>Bacteria</taxon>
        <taxon>Pseudomonadati</taxon>
        <taxon>Bacteroidota</taxon>
        <taxon>Cytophagia</taxon>
        <taxon>Cytophagales</taxon>
        <taxon>Hymenobacteraceae</taxon>
        <taxon>Hymenobacter</taxon>
    </lineage>
</organism>